<feature type="compositionally biased region" description="Polar residues" evidence="5">
    <location>
        <begin position="1"/>
        <end position="12"/>
    </location>
</feature>
<dbReference type="PROSITE" id="PS00211">
    <property type="entry name" value="ABC_TRANSPORTER_1"/>
    <property type="match status" value="1"/>
</dbReference>
<organism evidence="7 8">
    <name type="scientific">Marinobacter oulmenensis</name>
    <dbReference type="NCBI Taxonomy" id="643747"/>
    <lineage>
        <taxon>Bacteria</taxon>
        <taxon>Pseudomonadati</taxon>
        <taxon>Pseudomonadota</taxon>
        <taxon>Gammaproteobacteria</taxon>
        <taxon>Pseudomonadales</taxon>
        <taxon>Marinobacteraceae</taxon>
        <taxon>Marinobacter</taxon>
    </lineage>
</organism>
<dbReference type="InterPro" id="IPR017871">
    <property type="entry name" value="ABC_transporter-like_CS"/>
</dbReference>
<dbReference type="PANTHER" id="PTHR43423">
    <property type="entry name" value="ABC TRANSPORTER I FAMILY MEMBER 17"/>
    <property type="match status" value="1"/>
</dbReference>
<dbReference type="Gene3D" id="3.40.50.300">
    <property type="entry name" value="P-loop containing nucleotide triphosphate hydrolases"/>
    <property type="match status" value="1"/>
</dbReference>
<sequence>MNTMNTTVTSETDMPEEKTIPVADEQPAEAKIEEGTTVGHPFSDDPKFKLRNVEVFYGEDRAIKNISLDIGRNEVIAFIGPSGCGKSTFLRCLNRMNDSIDICRVKGGLELDDEDIYDSRRDVVELRARVGMVFQKPNPFPKSIYDNVAYGPRIHGLANRKSDLDDIVENSLRKAGLWEEVKDRLDATATGMSGGQQQRLCIARAIAVSPEVVLMDEPCSALDPIATARVEELIAELSESYTIVIVTHSMQQAARVSNRTAYFHLGHLVEVNETSKVFTSPEHPLTESYITGRFG</sequence>
<dbReference type="GO" id="GO:0005524">
    <property type="term" value="F:ATP binding"/>
    <property type="evidence" value="ECO:0007669"/>
    <property type="project" value="UniProtKB-KW"/>
</dbReference>
<evidence type="ECO:0000256" key="1">
    <source>
        <dbReference type="ARBA" id="ARBA00022448"/>
    </source>
</evidence>
<dbReference type="GO" id="GO:0016020">
    <property type="term" value="C:membrane"/>
    <property type="evidence" value="ECO:0007669"/>
    <property type="project" value="InterPro"/>
</dbReference>
<evidence type="ECO:0000313" key="8">
    <source>
        <dbReference type="Proteomes" id="UP000591735"/>
    </source>
</evidence>
<dbReference type="PANTHER" id="PTHR43423:SF1">
    <property type="entry name" value="ABC TRANSPORTER I FAMILY MEMBER 17"/>
    <property type="match status" value="1"/>
</dbReference>
<name>A0A840UAX5_9GAMM</name>
<keyword evidence="3" id="KW-0547">Nucleotide-binding</keyword>
<reference evidence="7 8" key="1">
    <citation type="submission" date="2020-08" db="EMBL/GenBank/DDBJ databases">
        <title>Genomic Encyclopedia of Type Strains, Phase IV (KMG-IV): sequencing the most valuable type-strain genomes for metagenomic binning, comparative biology and taxonomic classification.</title>
        <authorList>
            <person name="Goeker M."/>
        </authorList>
    </citation>
    <scope>NUCLEOTIDE SEQUENCE [LARGE SCALE GENOMIC DNA]</scope>
    <source>
        <strain evidence="7 8">DSM 22359</strain>
    </source>
</reference>
<evidence type="ECO:0000256" key="5">
    <source>
        <dbReference type="SAM" id="MobiDB-lite"/>
    </source>
</evidence>
<evidence type="ECO:0000256" key="3">
    <source>
        <dbReference type="ARBA" id="ARBA00022741"/>
    </source>
</evidence>
<protein>
    <submittedName>
        <fullName evidence="7">Phosphate transport system ATP-binding protein</fullName>
    </submittedName>
</protein>
<gene>
    <name evidence="7" type="ORF">HNR38_000143</name>
</gene>
<keyword evidence="8" id="KW-1185">Reference proteome</keyword>
<dbReference type="EMBL" id="JACHFE010000001">
    <property type="protein sequence ID" value="MBB5319675.1"/>
    <property type="molecule type" value="Genomic_DNA"/>
</dbReference>
<dbReference type="InterPro" id="IPR003593">
    <property type="entry name" value="AAA+_ATPase"/>
</dbReference>
<feature type="domain" description="ABC transporter" evidence="6">
    <location>
        <begin position="48"/>
        <end position="290"/>
    </location>
</feature>
<dbReference type="GO" id="GO:0035435">
    <property type="term" value="P:phosphate ion transmembrane transport"/>
    <property type="evidence" value="ECO:0007669"/>
    <property type="project" value="InterPro"/>
</dbReference>
<dbReference type="SMART" id="SM00382">
    <property type="entry name" value="AAA"/>
    <property type="match status" value="1"/>
</dbReference>
<keyword evidence="1" id="KW-0813">Transport</keyword>
<proteinExistence type="predicted"/>
<dbReference type="InterPro" id="IPR027417">
    <property type="entry name" value="P-loop_NTPase"/>
</dbReference>
<comment type="caution">
    <text evidence="7">The sequence shown here is derived from an EMBL/GenBank/DDBJ whole genome shotgun (WGS) entry which is preliminary data.</text>
</comment>
<feature type="region of interest" description="Disordered" evidence="5">
    <location>
        <begin position="1"/>
        <end position="25"/>
    </location>
</feature>
<evidence type="ECO:0000256" key="4">
    <source>
        <dbReference type="ARBA" id="ARBA00022840"/>
    </source>
</evidence>
<dbReference type="AlphaFoldDB" id="A0A840UAX5"/>
<evidence type="ECO:0000259" key="6">
    <source>
        <dbReference type="PROSITE" id="PS50893"/>
    </source>
</evidence>
<dbReference type="NCBIfam" id="TIGR00972">
    <property type="entry name" value="3a0107s01c2"/>
    <property type="match status" value="1"/>
</dbReference>
<dbReference type="RefSeq" id="WP_183698753.1">
    <property type="nucleotide sequence ID" value="NZ_JACHFE010000001.1"/>
</dbReference>
<keyword evidence="2" id="KW-0592">Phosphate transport</keyword>
<dbReference type="CDD" id="cd03260">
    <property type="entry name" value="ABC_PstB_phosphate_transporter"/>
    <property type="match status" value="1"/>
</dbReference>
<dbReference type="InterPro" id="IPR003439">
    <property type="entry name" value="ABC_transporter-like_ATP-bd"/>
</dbReference>
<dbReference type="InterPro" id="IPR005670">
    <property type="entry name" value="PstB-like"/>
</dbReference>
<dbReference type="SUPFAM" id="SSF52540">
    <property type="entry name" value="P-loop containing nucleoside triphosphate hydrolases"/>
    <property type="match status" value="1"/>
</dbReference>
<accession>A0A840UAX5</accession>
<keyword evidence="4 7" id="KW-0067">ATP-binding</keyword>
<dbReference type="GO" id="GO:0005315">
    <property type="term" value="F:phosphate transmembrane transporter activity"/>
    <property type="evidence" value="ECO:0007669"/>
    <property type="project" value="InterPro"/>
</dbReference>
<dbReference type="PROSITE" id="PS50893">
    <property type="entry name" value="ABC_TRANSPORTER_2"/>
    <property type="match status" value="1"/>
</dbReference>
<evidence type="ECO:0000313" key="7">
    <source>
        <dbReference type="EMBL" id="MBB5319675.1"/>
    </source>
</evidence>
<dbReference type="Proteomes" id="UP000591735">
    <property type="component" value="Unassembled WGS sequence"/>
</dbReference>
<dbReference type="Pfam" id="PF00005">
    <property type="entry name" value="ABC_tran"/>
    <property type="match status" value="1"/>
</dbReference>
<evidence type="ECO:0000256" key="2">
    <source>
        <dbReference type="ARBA" id="ARBA00022592"/>
    </source>
</evidence>
<dbReference type="GO" id="GO:0016887">
    <property type="term" value="F:ATP hydrolysis activity"/>
    <property type="evidence" value="ECO:0007669"/>
    <property type="project" value="InterPro"/>
</dbReference>